<dbReference type="EMBL" id="FMZH01000004">
    <property type="protein sequence ID" value="SDD17744.1"/>
    <property type="molecule type" value="Genomic_DNA"/>
</dbReference>
<protein>
    <submittedName>
        <fullName evidence="1">GxxExxY protein</fullName>
    </submittedName>
</protein>
<dbReference type="RefSeq" id="WP_090768643.1">
    <property type="nucleotide sequence ID" value="NZ_FMZH01000004.1"/>
</dbReference>
<dbReference type="AlphaFoldDB" id="A0A1G6SM60"/>
<dbReference type="STRING" id="390242.SAMN04488024_104292"/>
<organism evidence="1 2">
    <name type="scientific">Pedobacter soli</name>
    <dbReference type="NCBI Taxonomy" id="390242"/>
    <lineage>
        <taxon>Bacteria</taxon>
        <taxon>Pseudomonadati</taxon>
        <taxon>Bacteroidota</taxon>
        <taxon>Sphingobacteriia</taxon>
        <taxon>Sphingobacteriales</taxon>
        <taxon>Sphingobacteriaceae</taxon>
        <taxon>Pedobacter</taxon>
    </lineage>
</organism>
<name>A0A1G6SM60_9SPHI</name>
<dbReference type="Pfam" id="PF13366">
    <property type="entry name" value="PDDEXK_3"/>
    <property type="match status" value="1"/>
</dbReference>
<proteinExistence type="predicted"/>
<dbReference type="InterPro" id="IPR026350">
    <property type="entry name" value="GxxExxY"/>
</dbReference>
<dbReference type="Proteomes" id="UP000199455">
    <property type="component" value="Unassembled WGS sequence"/>
</dbReference>
<gene>
    <name evidence="1" type="ORF">SAMN04488024_104292</name>
</gene>
<reference evidence="2" key="1">
    <citation type="submission" date="2016-10" db="EMBL/GenBank/DDBJ databases">
        <authorList>
            <person name="Varghese N."/>
            <person name="Submissions S."/>
        </authorList>
    </citation>
    <scope>NUCLEOTIDE SEQUENCE [LARGE SCALE GENOMIC DNA]</scope>
    <source>
        <strain evidence="2">DSM 18609</strain>
    </source>
</reference>
<sequence>MDELNSITEKIIGAAYTVSNTLGCGFLEKVYENAMFLELSKCGFSVIKQQPLPVFYDNHVVGEYFADLIVEEEVIVEIKAIKDLNEIHQAQLMNYLTACNRRCGLLINFGKPRVEIKRILNGY</sequence>
<evidence type="ECO:0000313" key="1">
    <source>
        <dbReference type="EMBL" id="SDD17744.1"/>
    </source>
</evidence>
<accession>A0A1G6SM60</accession>
<keyword evidence="2" id="KW-1185">Reference proteome</keyword>
<evidence type="ECO:0000313" key="2">
    <source>
        <dbReference type="Proteomes" id="UP000199455"/>
    </source>
</evidence>
<dbReference type="NCBIfam" id="TIGR04256">
    <property type="entry name" value="GxxExxY"/>
    <property type="match status" value="1"/>
</dbReference>